<reference evidence="3 4" key="2">
    <citation type="journal article" date="2013" name="Stand. Genomic Sci.">
        <title>Complete genome sequence of Halorhodospira halophila SL1.</title>
        <authorList>
            <person name="Challacombe J.F."/>
            <person name="Majid S."/>
            <person name="Deole R."/>
            <person name="Brettin T.S."/>
            <person name="Bruce D."/>
            <person name="Delano S.F."/>
            <person name="Detter J.C."/>
            <person name="Gleasner C.D."/>
            <person name="Han C.S."/>
            <person name="Misra M."/>
            <person name="Reitenga K.G."/>
            <person name="Mikhailova N."/>
            <person name="Woyke T."/>
            <person name="Pitluck S."/>
            <person name="Nolan M."/>
            <person name="Land M.L."/>
            <person name="Saunders E."/>
            <person name="Tapia R."/>
            <person name="Lapidus A."/>
            <person name="Ivanova N."/>
            <person name="Hoff W.D."/>
        </authorList>
    </citation>
    <scope>NUCLEOTIDE SEQUENCE [LARGE SCALE GENOMIC DNA]</scope>
    <source>
        <strain evidence="4">DSM 244 / SL1</strain>
    </source>
</reference>
<dbReference type="PROSITE" id="PS51257">
    <property type="entry name" value="PROKAR_LIPOPROTEIN"/>
    <property type="match status" value="1"/>
</dbReference>
<dbReference type="InterPro" id="IPR000189">
    <property type="entry name" value="Transglyc_AS"/>
</dbReference>
<feature type="domain" description="LysM" evidence="2">
    <location>
        <begin position="495"/>
        <end position="539"/>
    </location>
</feature>
<dbReference type="AlphaFoldDB" id="A1WXE0"/>
<dbReference type="EMBL" id="CP000544">
    <property type="protein sequence ID" value="ABM62352.1"/>
    <property type="molecule type" value="Genomic_DNA"/>
</dbReference>
<dbReference type="Pfam" id="PF01464">
    <property type="entry name" value="SLT"/>
    <property type="match status" value="1"/>
</dbReference>
<sequence>MDVKRTAAGALTALSVTACTSFDSRTFVHDLHGPERNGRDVPVWVQDLDTETLETGLGRPFDLAPDYEYQPGHYTQTVPDYPLEVWDRMRQSFQLGTYENDRVERELELFSGRDAYFDAVGRRAEPYLYYILDELEERDLPAELIALAIVESGFRPFAYSHGRAAGIWQFIPSTGRFFGLDMNYWYDGRRDLIASTDAALDYLERLNEAFDGDWLLAMAAYNAGQGNVRAAIQRARAEGKDPNYWNLQLPAETMRYVPRILAIRDILQDPEAHQVALPNIPNQPRIRVVEADRQIDLALAAELADLSIDRLYILNPGLNRWATAPEGPHRLVLPKENADRFQQELASMDPEDFVEWRRHEVNSGETLTHVANQHNVTVDLLRDINGLRDDTVRAGDHLYVPVSSRPPSEYSLSAANRLQALQNRERQGERREHTVQAGETLWDIARTYSVGVKELARWNGMAPGDTLRRSQELVVWVEGDAMQASGGPSDRTQSVTYTVRQGDSLARIAQRFNVDVRDIKHWNGISEGSYLHPGDQLRLEVDVTQQSSSL</sequence>
<dbReference type="PROSITE" id="PS51782">
    <property type="entry name" value="LYSM"/>
    <property type="match status" value="3"/>
</dbReference>
<name>A1WXE0_HALHL</name>
<keyword evidence="4" id="KW-1185">Reference proteome</keyword>
<dbReference type="Proteomes" id="UP000000647">
    <property type="component" value="Chromosome"/>
</dbReference>
<evidence type="ECO:0000259" key="2">
    <source>
        <dbReference type="PROSITE" id="PS51782"/>
    </source>
</evidence>
<dbReference type="InterPro" id="IPR008258">
    <property type="entry name" value="Transglycosylase_SLT_dom_1"/>
</dbReference>
<feature type="domain" description="LysM" evidence="2">
    <location>
        <begin position="357"/>
        <end position="400"/>
    </location>
</feature>
<dbReference type="CDD" id="cd16894">
    <property type="entry name" value="MltD-like"/>
    <property type="match status" value="1"/>
</dbReference>
<accession>A1WXE0</accession>
<dbReference type="SMART" id="SM00257">
    <property type="entry name" value="LysM"/>
    <property type="match status" value="3"/>
</dbReference>
<dbReference type="PANTHER" id="PTHR33734">
    <property type="entry name" value="LYSM DOMAIN-CONTAINING GPI-ANCHORED PROTEIN 2"/>
    <property type="match status" value="1"/>
</dbReference>
<dbReference type="eggNOG" id="COG0741">
    <property type="taxonomic scope" value="Bacteria"/>
</dbReference>
<dbReference type="HOGENOM" id="CLU_009520_1_4_6"/>
<evidence type="ECO:0000313" key="4">
    <source>
        <dbReference type="Proteomes" id="UP000000647"/>
    </source>
</evidence>
<dbReference type="CAZy" id="GH23">
    <property type="family name" value="Glycoside Hydrolase Family 23"/>
</dbReference>
<dbReference type="GO" id="GO:0008932">
    <property type="term" value="F:lytic endotransglycosylase activity"/>
    <property type="evidence" value="ECO:0007669"/>
    <property type="project" value="TreeGrafter"/>
</dbReference>
<dbReference type="GO" id="GO:0000270">
    <property type="term" value="P:peptidoglycan metabolic process"/>
    <property type="evidence" value="ECO:0007669"/>
    <property type="project" value="InterPro"/>
</dbReference>
<dbReference type="PANTHER" id="PTHR33734:SF22">
    <property type="entry name" value="MEMBRANE-BOUND LYTIC MUREIN TRANSGLYCOSYLASE D"/>
    <property type="match status" value="1"/>
</dbReference>
<dbReference type="SUPFAM" id="SSF54106">
    <property type="entry name" value="LysM domain"/>
    <property type="match status" value="3"/>
</dbReference>
<dbReference type="KEGG" id="hha:Hhal_1588"/>
<gene>
    <name evidence="3" type="ordered locus">Hhal_1588</name>
</gene>
<evidence type="ECO:0000256" key="1">
    <source>
        <dbReference type="ARBA" id="ARBA00007734"/>
    </source>
</evidence>
<dbReference type="Pfam" id="PF01476">
    <property type="entry name" value="LysM"/>
    <property type="match status" value="3"/>
</dbReference>
<dbReference type="InterPro" id="IPR036779">
    <property type="entry name" value="LysM_dom_sf"/>
</dbReference>
<dbReference type="GO" id="GO:0016020">
    <property type="term" value="C:membrane"/>
    <property type="evidence" value="ECO:0007669"/>
    <property type="project" value="InterPro"/>
</dbReference>
<dbReference type="STRING" id="349124.Hhal_1588"/>
<dbReference type="Gene3D" id="1.10.530.10">
    <property type="match status" value="1"/>
</dbReference>
<dbReference type="Gene3D" id="3.10.350.10">
    <property type="entry name" value="LysM domain"/>
    <property type="match status" value="3"/>
</dbReference>
<dbReference type="eggNOG" id="COG1388">
    <property type="taxonomic scope" value="Bacteria"/>
</dbReference>
<organism evidence="3 4">
    <name type="scientific">Halorhodospira halophila (strain DSM 244 / SL1)</name>
    <name type="common">Ectothiorhodospira halophila (strain DSM 244 / SL1)</name>
    <dbReference type="NCBI Taxonomy" id="349124"/>
    <lineage>
        <taxon>Bacteria</taxon>
        <taxon>Pseudomonadati</taxon>
        <taxon>Pseudomonadota</taxon>
        <taxon>Gammaproteobacteria</taxon>
        <taxon>Chromatiales</taxon>
        <taxon>Ectothiorhodospiraceae</taxon>
        <taxon>Halorhodospira</taxon>
    </lineage>
</organism>
<dbReference type="InterPro" id="IPR018392">
    <property type="entry name" value="LysM"/>
</dbReference>
<feature type="domain" description="LysM" evidence="2">
    <location>
        <begin position="431"/>
        <end position="475"/>
    </location>
</feature>
<protein>
    <submittedName>
        <fullName evidence="3">Lytic transglycosylase, catalytic</fullName>
    </submittedName>
</protein>
<evidence type="ECO:0000313" key="3">
    <source>
        <dbReference type="EMBL" id="ABM62352.1"/>
    </source>
</evidence>
<dbReference type="InterPro" id="IPR023346">
    <property type="entry name" value="Lysozyme-like_dom_sf"/>
</dbReference>
<dbReference type="PROSITE" id="PS00922">
    <property type="entry name" value="TRANSGLYCOSYLASE"/>
    <property type="match status" value="1"/>
</dbReference>
<proteinExistence type="inferred from homology"/>
<comment type="similarity">
    <text evidence="1">Belongs to the transglycosylase Slt family.</text>
</comment>
<dbReference type="SUPFAM" id="SSF53955">
    <property type="entry name" value="Lysozyme-like"/>
    <property type="match status" value="1"/>
</dbReference>
<reference evidence="4" key="1">
    <citation type="submission" date="2006-12" db="EMBL/GenBank/DDBJ databases">
        <title>Complete sequence of Halorhodospira halophila SL1.</title>
        <authorList>
            <consortium name="US DOE Joint Genome Institute"/>
            <person name="Copeland A."/>
            <person name="Lucas S."/>
            <person name="Lapidus A."/>
            <person name="Barry K."/>
            <person name="Detter J.C."/>
            <person name="Glavina del Rio T."/>
            <person name="Hammon N."/>
            <person name="Israni S."/>
            <person name="Dalin E."/>
            <person name="Tice H."/>
            <person name="Pitluck S."/>
            <person name="Saunders E."/>
            <person name="Brettin T."/>
            <person name="Bruce D."/>
            <person name="Han C."/>
            <person name="Tapia R."/>
            <person name="Schmutz J."/>
            <person name="Larimer F."/>
            <person name="Land M."/>
            <person name="Hauser L."/>
            <person name="Kyrpides N."/>
            <person name="Mikhailova N."/>
            <person name="Hoff W."/>
            <person name="Richardson P."/>
        </authorList>
    </citation>
    <scope>NUCLEOTIDE SEQUENCE [LARGE SCALE GENOMIC DNA]</scope>
    <source>
        <strain evidence="4">DSM 244 / SL1</strain>
    </source>
</reference>
<dbReference type="CDD" id="cd00118">
    <property type="entry name" value="LysM"/>
    <property type="match status" value="3"/>
</dbReference>